<dbReference type="PANTHER" id="PTHR12905">
    <property type="entry name" value="METALLOPHOSPHOESTERASE"/>
    <property type="match status" value="1"/>
</dbReference>
<dbReference type="SUPFAM" id="SSF56300">
    <property type="entry name" value="Metallo-dependent phosphatases"/>
    <property type="match status" value="1"/>
</dbReference>
<keyword evidence="3" id="KW-1185">Reference proteome</keyword>
<reference evidence="2" key="2">
    <citation type="submission" date="2020-09" db="EMBL/GenBank/DDBJ databases">
        <title>Reference genome assembly for Australian Ascochyta lentis isolate Al4.</title>
        <authorList>
            <person name="Lee R.C."/>
            <person name="Farfan-Caceres L.M."/>
            <person name="Debler J.W."/>
            <person name="Williams A.H."/>
            <person name="Henares B.M."/>
        </authorList>
    </citation>
    <scope>NUCLEOTIDE SEQUENCE</scope>
    <source>
        <strain evidence="2">Al4</strain>
    </source>
</reference>
<dbReference type="CDD" id="cd07379">
    <property type="entry name" value="MPP_239FB"/>
    <property type="match status" value="1"/>
</dbReference>
<accession>A0A8H7MF84</accession>
<dbReference type="OrthoDB" id="630188at2759"/>
<dbReference type="InterPro" id="IPR004843">
    <property type="entry name" value="Calcineurin-like_PHP"/>
</dbReference>
<dbReference type="Proteomes" id="UP000651452">
    <property type="component" value="Unassembled WGS sequence"/>
</dbReference>
<dbReference type="Pfam" id="PF00149">
    <property type="entry name" value="Metallophos"/>
    <property type="match status" value="1"/>
</dbReference>
<dbReference type="GO" id="GO:0016787">
    <property type="term" value="F:hydrolase activity"/>
    <property type="evidence" value="ECO:0007669"/>
    <property type="project" value="InterPro"/>
</dbReference>
<comment type="caution">
    <text evidence="2">The sequence shown here is derived from an EMBL/GenBank/DDBJ whole genome shotgun (WGS) entry which is preliminary data.</text>
</comment>
<evidence type="ECO:0000259" key="1">
    <source>
        <dbReference type="Pfam" id="PF00149"/>
    </source>
</evidence>
<sequence>MPSTTQTTHVKTRFLVISDTHASEPAQNVSNYDAPYRPPLPKADVLLHCGDLTMLGHLEEYEKTLTMLESIDAGVKLVIAGNHDITLDEVYYARMGPRMHGKRWDKDLPGKARAMWLGERAKRAGVTYLEEGSHSFTLANGGLLRVYASPYQPEFCDYAFPYFRNEDRYNPPHQCSPQATPIAEHAVPDWSEVDVVMTHGPPMGILDVVQNGEHVGCEHLLRAARRCKPRMHCFGHIHEGWGAQKIQWAEGDELDVRPEEHITRATPVDVDQPQMTDERAAYVDISHGGRNAVEFGRDSLMVNASIMSVTYKPLQGPWLVDMDLEKAPVRTTSEV</sequence>
<proteinExistence type="predicted"/>
<evidence type="ECO:0000313" key="2">
    <source>
        <dbReference type="EMBL" id="KAF9698436.1"/>
    </source>
</evidence>
<evidence type="ECO:0000313" key="3">
    <source>
        <dbReference type="Proteomes" id="UP000651452"/>
    </source>
</evidence>
<name>A0A8H7MF84_9PLEO</name>
<protein>
    <recommendedName>
        <fullName evidence="1">Calcineurin-like phosphoesterase domain-containing protein</fullName>
    </recommendedName>
</protein>
<dbReference type="InterPro" id="IPR051693">
    <property type="entry name" value="UPF0046_metallophosphoest"/>
</dbReference>
<reference evidence="2" key="1">
    <citation type="submission" date="2018-12" db="EMBL/GenBank/DDBJ databases">
        <authorList>
            <person name="Syme R.A."/>
            <person name="Farfan-Caceres L."/>
            <person name="Lichtenzveig J."/>
        </authorList>
    </citation>
    <scope>NUCLEOTIDE SEQUENCE</scope>
    <source>
        <strain evidence="2">Al4</strain>
    </source>
</reference>
<feature type="domain" description="Calcineurin-like phosphoesterase" evidence="1">
    <location>
        <begin position="13"/>
        <end position="239"/>
    </location>
</feature>
<dbReference type="AlphaFoldDB" id="A0A8H7MF84"/>
<dbReference type="InterPro" id="IPR029052">
    <property type="entry name" value="Metallo-depent_PP-like"/>
</dbReference>
<organism evidence="2 3">
    <name type="scientific">Ascochyta lentis</name>
    <dbReference type="NCBI Taxonomy" id="205686"/>
    <lineage>
        <taxon>Eukaryota</taxon>
        <taxon>Fungi</taxon>
        <taxon>Dikarya</taxon>
        <taxon>Ascomycota</taxon>
        <taxon>Pezizomycotina</taxon>
        <taxon>Dothideomycetes</taxon>
        <taxon>Pleosporomycetidae</taxon>
        <taxon>Pleosporales</taxon>
        <taxon>Pleosporineae</taxon>
        <taxon>Didymellaceae</taxon>
        <taxon>Ascochyta</taxon>
    </lineage>
</organism>
<dbReference type="Gene3D" id="3.60.21.10">
    <property type="match status" value="1"/>
</dbReference>
<dbReference type="EMBL" id="RZGK01000006">
    <property type="protein sequence ID" value="KAF9698436.1"/>
    <property type="molecule type" value="Genomic_DNA"/>
</dbReference>
<gene>
    <name evidence="2" type="ORF">EKO04_003389</name>
</gene>
<dbReference type="PANTHER" id="PTHR12905:SF0">
    <property type="entry name" value="CALCINEURIN-LIKE PHOSPHOESTERASE DOMAIN-CONTAINING PROTEIN"/>
    <property type="match status" value="1"/>
</dbReference>